<keyword evidence="3" id="KW-1185">Reference proteome</keyword>
<accession>A0A7I7KVU1</accession>
<evidence type="ECO:0000313" key="2">
    <source>
        <dbReference type="EMBL" id="BBX45819.1"/>
    </source>
</evidence>
<dbReference type="KEGG" id="mcoo:MCOO_18340"/>
<dbReference type="InterPro" id="IPR038332">
    <property type="entry name" value="PPE_sf"/>
</dbReference>
<organism evidence="2 3">
    <name type="scientific">Mycobacterium cookii</name>
    <dbReference type="NCBI Taxonomy" id="1775"/>
    <lineage>
        <taxon>Bacteria</taxon>
        <taxon>Bacillati</taxon>
        <taxon>Actinomycetota</taxon>
        <taxon>Actinomycetes</taxon>
        <taxon>Mycobacteriales</taxon>
        <taxon>Mycobacteriaceae</taxon>
        <taxon>Mycobacterium</taxon>
    </lineage>
</organism>
<reference evidence="2 3" key="1">
    <citation type="journal article" date="2019" name="Emerg. Microbes Infect.">
        <title>Comprehensive subspecies identification of 175 nontuberculous mycobacteria species based on 7547 genomic profiles.</title>
        <authorList>
            <person name="Matsumoto Y."/>
            <person name="Kinjo T."/>
            <person name="Motooka D."/>
            <person name="Nabeya D."/>
            <person name="Jung N."/>
            <person name="Uechi K."/>
            <person name="Horii T."/>
            <person name="Iida T."/>
            <person name="Fujita J."/>
            <person name="Nakamura S."/>
        </authorList>
    </citation>
    <scope>NUCLEOTIDE SEQUENCE [LARGE SCALE GENOMIC DNA]</scope>
    <source>
        <strain evidence="2 3">JCM 12404</strain>
    </source>
</reference>
<proteinExistence type="predicted"/>
<dbReference type="Pfam" id="PF00934">
    <property type="entry name" value="PE"/>
    <property type="match status" value="1"/>
</dbReference>
<dbReference type="InterPro" id="IPR000084">
    <property type="entry name" value="PE-PGRS_N"/>
</dbReference>
<dbReference type="SUPFAM" id="SSF140459">
    <property type="entry name" value="PE/PPE dimer-like"/>
    <property type="match status" value="1"/>
</dbReference>
<sequence>MFVTTQPDVLQGAAGSLSGLGEALAARNAAAAAPTTALSPAASDLVSAMTAAQFGQHGLTYQQIAAQAAAVHEQLVATLRSGAGAYDLTEAANAAAAVVE</sequence>
<name>A0A7I7KVU1_9MYCO</name>
<dbReference type="Gene3D" id="1.10.287.850">
    <property type="entry name" value="HP0062-like domain"/>
    <property type="match status" value="1"/>
</dbReference>
<evidence type="ECO:0000259" key="1">
    <source>
        <dbReference type="Pfam" id="PF00934"/>
    </source>
</evidence>
<gene>
    <name evidence="2" type="primary">PE18_5</name>
    <name evidence="2" type="ORF">MCOO_18340</name>
</gene>
<dbReference type="AlphaFoldDB" id="A0A7I7KVU1"/>
<dbReference type="RefSeq" id="WP_163776063.1">
    <property type="nucleotide sequence ID" value="NZ_AP022569.1"/>
</dbReference>
<protein>
    <submittedName>
        <fullName evidence="2">PE family protein</fullName>
    </submittedName>
</protein>
<evidence type="ECO:0000313" key="3">
    <source>
        <dbReference type="Proteomes" id="UP000465866"/>
    </source>
</evidence>
<dbReference type="EMBL" id="AP022569">
    <property type="protein sequence ID" value="BBX45819.1"/>
    <property type="molecule type" value="Genomic_DNA"/>
</dbReference>
<dbReference type="Proteomes" id="UP000465866">
    <property type="component" value="Chromosome"/>
</dbReference>
<feature type="domain" description="PE" evidence="1">
    <location>
        <begin position="3"/>
        <end position="93"/>
    </location>
</feature>